<comment type="cofactor">
    <cofactor evidence="6 7">
        <name>FAD</name>
        <dbReference type="ChEBI" id="CHEBI:57692"/>
    </cofactor>
</comment>
<organism evidence="8 9">
    <name type="scientific">Saccoglossus kowalevskii</name>
    <name type="common">Acorn worm</name>
    <dbReference type="NCBI Taxonomy" id="10224"/>
    <lineage>
        <taxon>Eukaryota</taxon>
        <taxon>Metazoa</taxon>
        <taxon>Hemichordata</taxon>
        <taxon>Enteropneusta</taxon>
        <taxon>Harrimaniidae</taxon>
        <taxon>Saccoglossus</taxon>
    </lineage>
</organism>
<keyword evidence="6" id="KW-0256">Endoplasmic reticulum</keyword>
<gene>
    <name evidence="9" type="primary">LOC102809972</name>
</gene>
<sequence>MSGKRVAIIGAGVAGLVSIKSCFEEGLEPVCFERHNDIGGIWYYTEQLRKGQAAATYDSVVTNHSKEMSCFSDFPFPKEWPPFLSRLRVHEYLHSYADHFALKKYIKFNADVMKIEANSDGGWSVTISNGAGGKTEEVFDYVMVCTGVFSKPHFPSYPGLETFDGIKMHSNEYRDSSKFKDKRVVVVGAASTAGEVACELARNGSIQVFLSMRNGTVVIPRIGVQCTPWDLLCSRSIVNRDRILDKIAKWRIQDRTKIGLQCSEPIVNIKSLMVNDDIQDRIVQGKLEPVVGIEKFGKNSVTLVKGRILDDIGAVVFATGYQITFQFLKDTWVFDESDNLQLYKLVCPIGVDEPDRMALIGMFAPGGAAFPAFELQARWAVNVFVKRVKLPSKEQMRACIQKKPKYGRFYRSISTLPYQEELAEEIGANPSFWKTLMYDPRLAMACWYGPQVPYTYRLQGPRTWDGAREAIFSVWENTTCPTNSYRSTHMK</sequence>
<keyword evidence="3 6" id="KW-0274">FAD</keyword>
<dbReference type="PRINTS" id="PR00370">
    <property type="entry name" value="FMOXYGENASE"/>
</dbReference>
<comment type="subcellular location">
    <subcellularLocation>
        <location evidence="6">Endoplasmic reticulum membrane</location>
    </subcellularLocation>
</comment>
<dbReference type="GeneID" id="102809972"/>
<evidence type="ECO:0000256" key="4">
    <source>
        <dbReference type="ARBA" id="ARBA00022857"/>
    </source>
</evidence>
<reference evidence="9" key="1">
    <citation type="submission" date="2025-08" db="UniProtKB">
        <authorList>
            <consortium name="RefSeq"/>
        </authorList>
    </citation>
    <scope>IDENTIFICATION</scope>
    <source>
        <tissue evidence="9">Testes</tissue>
    </source>
</reference>
<dbReference type="RefSeq" id="XP_006816473.1">
    <property type="nucleotide sequence ID" value="XM_006816410.1"/>
</dbReference>
<dbReference type="PANTHER" id="PTHR23023">
    <property type="entry name" value="DIMETHYLANILINE MONOOXYGENASE"/>
    <property type="match status" value="1"/>
</dbReference>
<dbReference type="SUPFAM" id="SSF51905">
    <property type="entry name" value="FAD/NAD(P)-binding domain"/>
    <property type="match status" value="3"/>
</dbReference>
<dbReference type="EC" id="1.-.-.-" evidence="7"/>
<dbReference type="InterPro" id="IPR000960">
    <property type="entry name" value="Flavin_mOase"/>
</dbReference>
<dbReference type="InterPro" id="IPR020946">
    <property type="entry name" value="Flavin_mOase-like"/>
</dbReference>
<accession>A0ABM0M8Y2</accession>
<dbReference type="PIRSF" id="PIRSF000332">
    <property type="entry name" value="FMO"/>
    <property type="match status" value="1"/>
</dbReference>
<dbReference type="Proteomes" id="UP000694865">
    <property type="component" value="Unplaced"/>
</dbReference>
<keyword evidence="8" id="KW-1185">Reference proteome</keyword>
<keyword evidence="4 6" id="KW-0521">NADP</keyword>
<evidence type="ECO:0000256" key="7">
    <source>
        <dbReference type="RuleBase" id="RU361177"/>
    </source>
</evidence>
<evidence type="ECO:0000256" key="6">
    <source>
        <dbReference type="PIRNR" id="PIRNR000332"/>
    </source>
</evidence>
<dbReference type="Gene3D" id="3.50.50.60">
    <property type="entry name" value="FAD/NAD(P)-binding domain"/>
    <property type="match status" value="1"/>
</dbReference>
<protein>
    <recommendedName>
        <fullName evidence="7">Flavin-containing monooxygenase</fullName>
        <ecNumber evidence="7">1.-.-.-</ecNumber>
    </recommendedName>
</protein>
<proteinExistence type="inferred from homology"/>
<evidence type="ECO:0000256" key="5">
    <source>
        <dbReference type="ARBA" id="ARBA00023002"/>
    </source>
</evidence>
<comment type="similarity">
    <text evidence="1 6 7">Belongs to the FMO family.</text>
</comment>
<keyword evidence="6" id="KW-0472">Membrane</keyword>
<dbReference type="InterPro" id="IPR050346">
    <property type="entry name" value="FMO-like"/>
</dbReference>
<keyword evidence="2 6" id="KW-0285">Flavoprotein</keyword>
<evidence type="ECO:0000256" key="1">
    <source>
        <dbReference type="ARBA" id="ARBA00009183"/>
    </source>
</evidence>
<keyword evidence="6 7" id="KW-0503">Monooxygenase</keyword>
<keyword evidence="5 6" id="KW-0560">Oxidoreductase</keyword>
<evidence type="ECO:0000256" key="2">
    <source>
        <dbReference type="ARBA" id="ARBA00022630"/>
    </source>
</evidence>
<evidence type="ECO:0000256" key="3">
    <source>
        <dbReference type="ARBA" id="ARBA00022827"/>
    </source>
</evidence>
<dbReference type="Pfam" id="PF00743">
    <property type="entry name" value="FMO-like"/>
    <property type="match status" value="1"/>
</dbReference>
<dbReference type="InterPro" id="IPR036188">
    <property type="entry name" value="FAD/NAD-bd_sf"/>
</dbReference>
<name>A0ABM0M8Y2_SACKO</name>
<evidence type="ECO:0000313" key="9">
    <source>
        <dbReference type="RefSeq" id="XP_006816473.1"/>
    </source>
</evidence>
<evidence type="ECO:0000313" key="8">
    <source>
        <dbReference type="Proteomes" id="UP000694865"/>
    </source>
</evidence>